<evidence type="ECO:0000256" key="5">
    <source>
        <dbReference type="ARBA" id="ARBA00022989"/>
    </source>
</evidence>
<sequence length="350" mass="37332">MKKHFSLNTIYGVIFVAIIAGIAYFIAKVPTIAKLGISPLIIGILLGMILIHTPASRIISQWKKGIIFSAKRILRLAIIFYGFNLTFQLIASVGLAGFLVSIIMLVSTLLLGITIGTKVFRLDRDSSILVAAGSAICGAAAVLAAEGTLKSESYKAAMAVGTVVLFGTISMFLYPVLMKAGLLGNLNQIQYGIFAGGSIHEVAQVVAAGSAVGHHAEEIAVTVKMLRVMMLAPMLIVIGIWLSKTVVDVAHKTHSQTSTNSIMKIIPWFAIGFVMVAGFNSLNLLPHAAVHSIVQIDQFLLAMAMTALGLETHVSKFIKAGVKPLLLALILFAWLFFGGLAITYLITSII</sequence>
<dbReference type="InterPro" id="IPR004630">
    <property type="entry name" value="UPF0324_YeiH-like"/>
</dbReference>
<accession>A0A0A8E3H6</accession>
<keyword evidence="6 7" id="KW-0472">Membrane</keyword>
<proteinExistence type="inferred from homology"/>
<evidence type="ECO:0000313" key="8">
    <source>
        <dbReference type="EMBL" id="AJC48780.1"/>
    </source>
</evidence>
<keyword evidence="3" id="KW-1003">Cell membrane</keyword>
<dbReference type="Pfam" id="PF03601">
    <property type="entry name" value="Cons_hypoth698"/>
    <property type="match status" value="1"/>
</dbReference>
<feature type="transmembrane region" description="Helical" evidence="7">
    <location>
        <begin position="225"/>
        <end position="242"/>
    </location>
</feature>
<organism evidence="8 9">
    <name type="scientific">Allofrancisella guangzhouensis</name>
    <dbReference type="NCBI Taxonomy" id="594679"/>
    <lineage>
        <taxon>Bacteria</taxon>
        <taxon>Pseudomonadati</taxon>
        <taxon>Pseudomonadota</taxon>
        <taxon>Gammaproteobacteria</taxon>
        <taxon>Thiotrichales</taxon>
        <taxon>Francisellaceae</taxon>
        <taxon>Allofrancisella</taxon>
    </lineage>
</organism>
<gene>
    <name evidence="8" type="ORF">SD28_03590</name>
</gene>
<feature type="transmembrane region" description="Helical" evidence="7">
    <location>
        <begin position="157"/>
        <end position="177"/>
    </location>
</feature>
<dbReference type="GO" id="GO:0005886">
    <property type="term" value="C:plasma membrane"/>
    <property type="evidence" value="ECO:0007669"/>
    <property type="project" value="UniProtKB-SubCell"/>
</dbReference>
<evidence type="ECO:0000256" key="1">
    <source>
        <dbReference type="ARBA" id="ARBA00004651"/>
    </source>
</evidence>
<evidence type="ECO:0000256" key="2">
    <source>
        <dbReference type="ARBA" id="ARBA00007977"/>
    </source>
</evidence>
<dbReference type="AlphaFoldDB" id="A0A0A8E3H6"/>
<dbReference type="EMBL" id="CP010427">
    <property type="protein sequence ID" value="AJC48780.1"/>
    <property type="molecule type" value="Genomic_DNA"/>
</dbReference>
<evidence type="ECO:0000256" key="4">
    <source>
        <dbReference type="ARBA" id="ARBA00022692"/>
    </source>
</evidence>
<keyword evidence="9" id="KW-1185">Reference proteome</keyword>
<feature type="transmembrane region" description="Helical" evidence="7">
    <location>
        <begin position="7"/>
        <end position="26"/>
    </location>
</feature>
<feature type="transmembrane region" description="Helical" evidence="7">
    <location>
        <begin position="73"/>
        <end position="91"/>
    </location>
</feature>
<protein>
    <submittedName>
        <fullName evidence="8">Membrane protein</fullName>
    </submittedName>
</protein>
<dbReference type="RefSeq" id="WP_039124167.1">
    <property type="nucleotide sequence ID" value="NZ_CP010427.1"/>
</dbReference>
<feature type="transmembrane region" description="Helical" evidence="7">
    <location>
        <begin position="189"/>
        <end position="213"/>
    </location>
</feature>
<comment type="similarity">
    <text evidence="2">Belongs to the UPF0324 family.</text>
</comment>
<feature type="transmembrane region" description="Helical" evidence="7">
    <location>
        <begin position="322"/>
        <end position="346"/>
    </location>
</feature>
<evidence type="ECO:0000256" key="6">
    <source>
        <dbReference type="ARBA" id="ARBA00023136"/>
    </source>
</evidence>
<feature type="transmembrane region" description="Helical" evidence="7">
    <location>
        <begin position="128"/>
        <end position="145"/>
    </location>
</feature>
<dbReference type="STRING" id="594679.SD28_03590"/>
<dbReference type="OrthoDB" id="9805703at2"/>
<dbReference type="HOGENOM" id="CLU_033541_0_0_6"/>
<evidence type="ECO:0000256" key="7">
    <source>
        <dbReference type="SAM" id="Phobius"/>
    </source>
</evidence>
<feature type="transmembrane region" description="Helical" evidence="7">
    <location>
        <begin position="97"/>
        <end position="116"/>
    </location>
</feature>
<evidence type="ECO:0000256" key="3">
    <source>
        <dbReference type="ARBA" id="ARBA00022475"/>
    </source>
</evidence>
<dbReference type="Proteomes" id="UP000031104">
    <property type="component" value="Chromosome"/>
</dbReference>
<dbReference type="KEGG" id="fgu:SD28_03590"/>
<dbReference type="NCBIfam" id="TIGR00698">
    <property type="entry name" value="YeiH family putative sulfate export transporter"/>
    <property type="match status" value="1"/>
</dbReference>
<reference evidence="8 9" key="1">
    <citation type="submission" date="2014-12" db="EMBL/GenBank/DDBJ databases">
        <title>Complete genome sequence of Francisella guanzhouensis strain 08HL01032 isolated from air-conditioning system in China.</title>
        <authorList>
            <person name="Svensson D."/>
            <person name="Ohrman C."/>
            <person name="Backman S."/>
            <person name="Karlsson E."/>
            <person name="Nilsson E."/>
            <person name="Bystrom M."/>
            <person name="Larkeryd A."/>
            <person name="Stenberg P."/>
            <person name="Scholtz H.C."/>
            <person name="Forsman M."/>
            <person name="Sjodin A."/>
        </authorList>
    </citation>
    <scope>NUCLEOTIDE SEQUENCE [LARGE SCALE GENOMIC DNA]</scope>
    <source>
        <strain evidence="8 9">08HL01032</strain>
    </source>
</reference>
<feature type="transmembrane region" description="Helical" evidence="7">
    <location>
        <begin position="32"/>
        <end position="52"/>
    </location>
</feature>
<keyword evidence="5 7" id="KW-1133">Transmembrane helix</keyword>
<dbReference type="PANTHER" id="PTHR30106:SF2">
    <property type="entry name" value="UPF0324 INNER MEMBRANE PROTEIN YEIH"/>
    <property type="match status" value="1"/>
</dbReference>
<keyword evidence="4 7" id="KW-0812">Transmembrane</keyword>
<dbReference type="PANTHER" id="PTHR30106">
    <property type="entry name" value="INNER MEMBRANE PROTEIN YEIH-RELATED"/>
    <property type="match status" value="1"/>
</dbReference>
<comment type="subcellular location">
    <subcellularLocation>
        <location evidence="1">Cell membrane</location>
        <topology evidence="1">Multi-pass membrane protein</topology>
    </subcellularLocation>
</comment>
<evidence type="ECO:0000313" key="9">
    <source>
        <dbReference type="Proteomes" id="UP000031104"/>
    </source>
</evidence>
<dbReference type="InterPro" id="IPR018383">
    <property type="entry name" value="UPF0324_pro"/>
</dbReference>
<name>A0A0A8E3H6_9GAMM</name>
<feature type="transmembrane region" description="Helical" evidence="7">
    <location>
        <begin position="262"/>
        <end position="282"/>
    </location>
</feature>